<sequence length="228" mass="26008">MCNQTNGQCICKEGVVGLTCNRCKQGYIQSKSPVAPCIKKNDFPSTRDRSRYRGMNRGSSRRQTSVVDRSAGAYGNDAAATSSEKPGSSDSCGNCRKRLRRLNLRRFCRRDFAIQVKVLSRSTESQWVRFAVQVEQTFGKGRQVGYRSAGTSTTTLWVPRKDLACKCPKLRLNKRFLLVGAYRSSPDHSRGPGYIVDRRAAVLRWRDRWQKKVKRYLKQEARGRCRRG</sequence>
<dbReference type="PROSITE" id="PS50027">
    <property type="entry name" value="EGF_LAM_2"/>
    <property type="match status" value="1"/>
</dbReference>
<evidence type="ECO:0000256" key="8">
    <source>
        <dbReference type="PROSITE-ProRule" id="PRU00460"/>
    </source>
</evidence>
<accession>A0AAE1E945</accession>
<feature type="region of interest" description="Disordered" evidence="9">
    <location>
        <begin position="39"/>
        <end position="93"/>
    </location>
</feature>
<dbReference type="Pfam" id="PF01759">
    <property type="entry name" value="NTR"/>
    <property type="match status" value="1"/>
</dbReference>
<dbReference type="PROSITE" id="PS00022">
    <property type="entry name" value="EGF_1"/>
    <property type="match status" value="1"/>
</dbReference>
<evidence type="ECO:0000256" key="5">
    <source>
        <dbReference type="ARBA" id="ARBA00023157"/>
    </source>
</evidence>
<dbReference type="PROSITE" id="PS01248">
    <property type="entry name" value="EGF_LAM_1"/>
    <property type="match status" value="1"/>
</dbReference>
<dbReference type="SMART" id="SM00643">
    <property type="entry name" value="C345C"/>
    <property type="match status" value="1"/>
</dbReference>
<evidence type="ECO:0000256" key="3">
    <source>
        <dbReference type="ARBA" id="ARBA00022729"/>
    </source>
</evidence>
<dbReference type="FunFam" id="2.10.25.10:FF:000048">
    <property type="entry name" value="Netrin 3"/>
    <property type="match status" value="1"/>
</dbReference>
<gene>
    <name evidence="12" type="ORF">RRG08_049290</name>
</gene>
<dbReference type="GO" id="GO:0005576">
    <property type="term" value="C:extracellular region"/>
    <property type="evidence" value="ECO:0007669"/>
    <property type="project" value="UniProtKB-SubCell"/>
</dbReference>
<dbReference type="Gene3D" id="2.40.50.120">
    <property type="match status" value="1"/>
</dbReference>
<dbReference type="AlphaFoldDB" id="A0AAE1E945"/>
<dbReference type="SUPFAM" id="SSF50242">
    <property type="entry name" value="TIMP-like"/>
    <property type="match status" value="1"/>
</dbReference>
<dbReference type="InterPro" id="IPR002049">
    <property type="entry name" value="LE_dom"/>
</dbReference>
<comment type="subcellular location">
    <subcellularLocation>
        <location evidence="1">Secreted</location>
    </subcellularLocation>
</comment>
<dbReference type="SUPFAM" id="SSF57196">
    <property type="entry name" value="EGF/Laminin"/>
    <property type="match status" value="1"/>
</dbReference>
<evidence type="ECO:0000256" key="6">
    <source>
        <dbReference type="ARBA" id="ARBA00023180"/>
    </source>
</evidence>
<feature type="compositionally biased region" description="Polar residues" evidence="9">
    <location>
        <begin position="79"/>
        <end position="92"/>
    </location>
</feature>
<evidence type="ECO:0000256" key="2">
    <source>
        <dbReference type="ARBA" id="ARBA00022525"/>
    </source>
</evidence>
<feature type="compositionally biased region" description="Polar residues" evidence="9">
    <location>
        <begin position="57"/>
        <end position="67"/>
    </location>
</feature>
<protein>
    <recommendedName>
        <fullName evidence="14">Netrin-1</fullName>
    </recommendedName>
</protein>
<feature type="disulfide bond" evidence="8">
    <location>
        <begin position="23"/>
        <end position="37"/>
    </location>
</feature>
<dbReference type="EMBL" id="JAWDGP010000761">
    <property type="protein sequence ID" value="KAK3797458.1"/>
    <property type="molecule type" value="Genomic_DNA"/>
</dbReference>
<evidence type="ECO:0000256" key="9">
    <source>
        <dbReference type="SAM" id="MobiDB-lite"/>
    </source>
</evidence>
<keyword evidence="13" id="KW-1185">Reference proteome</keyword>
<dbReference type="InterPro" id="IPR001134">
    <property type="entry name" value="Netrin_domain"/>
</dbReference>
<comment type="caution">
    <text evidence="8">Lacks conserved residue(s) required for the propagation of feature annotation.</text>
</comment>
<keyword evidence="4" id="KW-0677">Repeat</keyword>
<dbReference type="Pfam" id="PF00053">
    <property type="entry name" value="EGF_laminin"/>
    <property type="match status" value="1"/>
</dbReference>
<evidence type="ECO:0000256" key="1">
    <source>
        <dbReference type="ARBA" id="ARBA00004613"/>
    </source>
</evidence>
<reference evidence="12" key="1">
    <citation type="journal article" date="2023" name="G3 (Bethesda)">
        <title>A reference genome for the long-term kleptoplast-retaining sea slug Elysia crispata morphotype clarki.</title>
        <authorList>
            <person name="Eastman K.E."/>
            <person name="Pendleton A.L."/>
            <person name="Shaikh M.A."/>
            <person name="Suttiyut T."/>
            <person name="Ogas R."/>
            <person name="Tomko P."/>
            <person name="Gavelis G."/>
            <person name="Widhalm J.R."/>
            <person name="Wisecaver J.H."/>
        </authorList>
    </citation>
    <scope>NUCLEOTIDE SEQUENCE</scope>
    <source>
        <strain evidence="12">ECLA1</strain>
    </source>
</reference>
<feature type="compositionally biased region" description="Basic and acidic residues" evidence="9">
    <location>
        <begin position="39"/>
        <end position="51"/>
    </location>
</feature>
<feature type="domain" description="NTR" evidence="11">
    <location>
        <begin position="92"/>
        <end position="225"/>
    </location>
</feature>
<evidence type="ECO:0000256" key="7">
    <source>
        <dbReference type="ARBA" id="ARBA00023292"/>
    </source>
</evidence>
<dbReference type="PROSITE" id="PS50189">
    <property type="entry name" value="NTR"/>
    <property type="match status" value="1"/>
</dbReference>
<comment type="caution">
    <text evidence="12">The sequence shown here is derived from an EMBL/GenBank/DDBJ whole genome shotgun (WGS) entry which is preliminary data.</text>
</comment>
<keyword evidence="3" id="KW-0732">Signal</keyword>
<dbReference type="CDD" id="cd00055">
    <property type="entry name" value="EGF_Lam"/>
    <property type="match status" value="1"/>
</dbReference>
<evidence type="ECO:0000259" key="11">
    <source>
        <dbReference type="PROSITE" id="PS50189"/>
    </source>
</evidence>
<feature type="disulfide bond" evidence="8">
    <location>
        <begin position="11"/>
        <end position="20"/>
    </location>
</feature>
<evidence type="ECO:0000256" key="4">
    <source>
        <dbReference type="ARBA" id="ARBA00022737"/>
    </source>
</evidence>
<name>A0AAE1E945_9GAST</name>
<keyword evidence="6" id="KW-0325">Glycoprotein</keyword>
<feature type="domain" description="Laminin EGF-like" evidence="10">
    <location>
        <begin position="1"/>
        <end position="39"/>
    </location>
</feature>
<evidence type="ECO:0000259" key="10">
    <source>
        <dbReference type="PROSITE" id="PS50027"/>
    </source>
</evidence>
<dbReference type="InterPro" id="IPR018933">
    <property type="entry name" value="Netrin_module_non-TIMP"/>
</dbReference>
<dbReference type="Proteomes" id="UP001283361">
    <property type="component" value="Unassembled WGS sequence"/>
</dbReference>
<dbReference type="Gene3D" id="2.10.25.10">
    <property type="entry name" value="Laminin"/>
    <property type="match status" value="1"/>
</dbReference>
<dbReference type="InterPro" id="IPR008993">
    <property type="entry name" value="TIMP-like_OB-fold"/>
</dbReference>
<evidence type="ECO:0008006" key="14">
    <source>
        <dbReference type="Google" id="ProtNLM"/>
    </source>
</evidence>
<dbReference type="InterPro" id="IPR000742">
    <property type="entry name" value="EGF"/>
</dbReference>
<keyword evidence="2" id="KW-0964">Secreted</keyword>
<keyword evidence="5 8" id="KW-1015">Disulfide bond</keyword>
<keyword evidence="7 8" id="KW-0424">Laminin EGF-like domain</keyword>
<proteinExistence type="predicted"/>
<evidence type="ECO:0000313" key="12">
    <source>
        <dbReference type="EMBL" id="KAK3797458.1"/>
    </source>
</evidence>
<evidence type="ECO:0000313" key="13">
    <source>
        <dbReference type="Proteomes" id="UP001283361"/>
    </source>
</evidence>
<organism evidence="12 13">
    <name type="scientific">Elysia crispata</name>
    <name type="common">lettuce slug</name>
    <dbReference type="NCBI Taxonomy" id="231223"/>
    <lineage>
        <taxon>Eukaryota</taxon>
        <taxon>Metazoa</taxon>
        <taxon>Spiralia</taxon>
        <taxon>Lophotrochozoa</taxon>
        <taxon>Mollusca</taxon>
        <taxon>Gastropoda</taxon>
        <taxon>Heterobranchia</taxon>
        <taxon>Euthyneura</taxon>
        <taxon>Panpulmonata</taxon>
        <taxon>Sacoglossa</taxon>
        <taxon>Placobranchoidea</taxon>
        <taxon>Plakobranchidae</taxon>
        <taxon>Elysia</taxon>
    </lineage>
</organism>